<feature type="region of interest" description="Disordered" evidence="1">
    <location>
        <begin position="36"/>
        <end position="63"/>
    </location>
</feature>
<dbReference type="AlphaFoldDB" id="A0A2S2E4M2"/>
<evidence type="ECO:0000256" key="1">
    <source>
        <dbReference type="SAM" id="MobiDB-lite"/>
    </source>
</evidence>
<evidence type="ECO:0000313" key="2">
    <source>
        <dbReference type="EMBL" id="AWL11947.1"/>
    </source>
</evidence>
<evidence type="ECO:0000313" key="3">
    <source>
        <dbReference type="Proteomes" id="UP000245728"/>
    </source>
</evidence>
<dbReference type="Proteomes" id="UP000245728">
    <property type="component" value="Chromosome"/>
</dbReference>
<dbReference type="KEGG" id="salh:HMF8227_01472"/>
<keyword evidence="3" id="KW-1185">Reference proteome</keyword>
<proteinExistence type="predicted"/>
<name>A0A2S2E4M2_9ALTE</name>
<organism evidence="2 3">
    <name type="scientific">Saliniradius amylolyticus</name>
    <dbReference type="NCBI Taxonomy" id="2183582"/>
    <lineage>
        <taxon>Bacteria</taxon>
        <taxon>Pseudomonadati</taxon>
        <taxon>Pseudomonadota</taxon>
        <taxon>Gammaproteobacteria</taxon>
        <taxon>Alteromonadales</taxon>
        <taxon>Alteromonadaceae</taxon>
        <taxon>Saliniradius</taxon>
    </lineage>
</organism>
<reference evidence="2 3" key="1">
    <citation type="submission" date="2018-05" db="EMBL/GenBank/DDBJ databases">
        <title>Salinimonas sp. HMF8227 Genome sequencing and assembly.</title>
        <authorList>
            <person name="Kang H."/>
            <person name="Kang J."/>
            <person name="Cha I."/>
            <person name="Kim H."/>
            <person name="Joh K."/>
        </authorList>
    </citation>
    <scope>NUCLEOTIDE SEQUENCE [LARGE SCALE GENOMIC DNA]</scope>
    <source>
        <strain evidence="2 3">HMF8227</strain>
    </source>
</reference>
<gene>
    <name evidence="2" type="ORF">HMF8227_01472</name>
</gene>
<sequence>MMWINRRLSIAKYAANLLLSELPMMDTSITLMPGLKMNESSPHHPVSQSKARHAAGLAGFNKV</sequence>
<dbReference type="EMBL" id="CP029347">
    <property type="protein sequence ID" value="AWL11947.1"/>
    <property type="molecule type" value="Genomic_DNA"/>
</dbReference>
<accession>A0A2S2E4M2</accession>
<protein>
    <submittedName>
        <fullName evidence="2">Uncharacterized protein</fullName>
    </submittedName>
</protein>